<dbReference type="PANTHER" id="PTHR36182:SF1">
    <property type="entry name" value="PROTEIN, PUTATIVE (AFU_ORTHOLOGUE AFUA_6G10930)-RELATED"/>
    <property type="match status" value="1"/>
</dbReference>
<feature type="signal peptide" evidence="2">
    <location>
        <begin position="1"/>
        <end position="21"/>
    </location>
</feature>
<proteinExistence type="predicted"/>
<evidence type="ECO:0000313" key="4">
    <source>
        <dbReference type="Proteomes" id="UP001310890"/>
    </source>
</evidence>
<evidence type="ECO:0000256" key="1">
    <source>
        <dbReference type="SAM" id="MobiDB-lite"/>
    </source>
</evidence>
<reference evidence="3" key="1">
    <citation type="submission" date="2023-08" db="EMBL/GenBank/DDBJ databases">
        <title>Black Yeasts Isolated from many extreme environments.</title>
        <authorList>
            <person name="Coleine C."/>
            <person name="Stajich J.E."/>
            <person name="Selbmann L."/>
        </authorList>
    </citation>
    <scope>NUCLEOTIDE SEQUENCE</scope>
    <source>
        <strain evidence="3">CCFEE 5401</strain>
    </source>
</reference>
<feature type="chain" id="PRO_5043042948" description="Chitin-binding type-4 domain-containing protein" evidence="2">
    <location>
        <begin position="22"/>
        <end position="633"/>
    </location>
</feature>
<protein>
    <recommendedName>
        <fullName evidence="5">Chitin-binding type-4 domain-containing protein</fullName>
    </recommendedName>
</protein>
<feature type="compositionally biased region" description="Low complexity" evidence="1">
    <location>
        <begin position="364"/>
        <end position="378"/>
    </location>
</feature>
<accession>A0AAN7TK73</accession>
<dbReference type="AlphaFoldDB" id="A0AAN7TK73"/>
<gene>
    <name evidence="3" type="ORF">LTR62_006221</name>
</gene>
<name>A0AAN7TK73_9PEZI</name>
<dbReference type="Gene3D" id="2.70.50.70">
    <property type="match status" value="1"/>
</dbReference>
<dbReference type="Proteomes" id="UP001310890">
    <property type="component" value="Unassembled WGS sequence"/>
</dbReference>
<organism evidence="3 4">
    <name type="scientific">Meristemomyces frigidus</name>
    <dbReference type="NCBI Taxonomy" id="1508187"/>
    <lineage>
        <taxon>Eukaryota</taxon>
        <taxon>Fungi</taxon>
        <taxon>Dikarya</taxon>
        <taxon>Ascomycota</taxon>
        <taxon>Pezizomycotina</taxon>
        <taxon>Dothideomycetes</taxon>
        <taxon>Dothideomycetidae</taxon>
        <taxon>Mycosphaerellales</taxon>
        <taxon>Teratosphaeriaceae</taxon>
        <taxon>Meristemomyces</taxon>
    </lineage>
</organism>
<evidence type="ECO:0000256" key="2">
    <source>
        <dbReference type="SAM" id="SignalP"/>
    </source>
</evidence>
<feature type="compositionally biased region" description="Pro residues" evidence="1">
    <location>
        <begin position="471"/>
        <end position="487"/>
    </location>
</feature>
<comment type="caution">
    <text evidence="3">The sequence shown here is derived from an EMBL/GenBank/DDBJ whole genome shotgun (WGS) entry which is preliminary data.</text>
</comment>
<sequence>MPKLTALTLYSIFSLLPPALCHMEMSWPYSFRSSFDPDNNYENIDYSNKSPLLPDGSNFPCKGYQNDGDTRPRTSYVPGLSYNISLAGSATHGGGSCQLSLSYDNGTNFRVIKSIIGHCPLSSTYNFNIPTYAPAGKALLAWTWQNFEGNREFNMNCAPVEVKAAPARKRRRRGEFYSFTDLPFIWKANLAGINNCTTTDSENVVYPNPGPDVQYADGVSADTTPTEGDCDFPPPYGRELNFSNKAAGLTNTSTAAITFSYASSSTQIVTPSASSTTSSLTLIYGTSSPPAHATASSAYMANITMSTTTITVADDDCASVVTVFITATVYTTPTSTSTLTPADASMSGATSTSGIASTGGGASTSGATSTPATTSTPASAFTSDSACTATIDPCPCASGYGCQYLGSCEWQCVASSTSPASATGYPTMTVTATPSASSALGSTVSYTPAMTSDMPPGDPTITVTATPVPYTPSPSPSPYTLTPPQPAAEPTYATADPSTYLPCVPGSFLCTSATTWLTCDYSDGTSPSLPATTHVYDYPKTVAAGMQCLPSLSRYGESDGSAQYAQQAQTPGGYYRDDKIVRARPDGSCSTEGAIQCTDGGSTFDLCDQGGWVEMGPVAAGTTCENGGIVSSS</sequence>
<evidence type="ECO:0008006" key="5">
    <source>
        <dbReference type="Google" id="ProtNLM"/>
    </source>
</evidence>
<dbReference type="PANTHER" id="PTHR36182">
    <property type="entry name" value="PROTEIN, PUTATIVE (AFU_ORTHOLOGUE AFUA_6G10930)-RELATED"/>
    <property type="match status" value="1"/>
</dbReference>
<feature type="region of interest" description="Disordered" evidence="1">
    <location>
        <begin position="336"/>
        <end position="378"/>
    </location>
</feature>
<keyword evidence="2" id="KW-0732">Signal</keyword>
<feature type="compositionally biased region" description="Low complexity" evidence="1">
    <location>
        <begin position="336"/>
        <end position="356"/>
    </location>
</feature>
<feature type="region of interest" description="Disordered" evidence="1">
    <location>
        <begin position="471"/>
        <end position="492"/>
    </location>
</feature>
<dbReference type="EMBL" id="JAVRRL010000052">
    <property type="protein sequence ID" value="KAK5110225.1"/>
    <property type="molecule type" value="Genomic_DNA"/>
</dbReference>
<evidence type="ECO:0000313" key="3">
    <source>
        <dbReference type="EMBL" id="KAK5110225.1"/>
    </source>
</evidence>